<dbReference type="Pfam" id="PF00196">
    <property type="entry name" value="GerE"/>
    <property type="match status" value="1"/>
</dbReference>
<dbReference type="Pfam" id="PF00072">
    <property type="entry name" value="Response_reg"/>
    <property type="match status" value="1"/>
</dbReference>
<dbReference type="AlphaFoldDB" id="A0A9X1B7Y7"/>
<comment type="caution">
    <text evidence="7">The sequence shown here is derived from an EMBL/GenBank/DDBJ whole genome shotgun (WGS) entry which is preliminary data.</text>
</comment>
<protein>
    <submittedName>
        <fullName evidence="7">DNA-binding response regulator</fullName>
    </submittedName>
</protein>
<dbReference type="InterPro" id="IPR036388">
    <property type="entry name" value="WH-like_DNA-bd_sf"/>
</dbReference>
<keyword evidence="8" id="KW-1185">Reference proteome</keyword>
<name>A0A9X1B7Y7_9GAMM</name>
<dbReference type="PROSITE" id="PS50043">
    <property type="entry name" value="HTH_LUXR_2"/>
    <property type="match status" value="1"/>
</dbReference>
<evidence type="ECO:0000313" key="7">
    <source>
        <dbReference type="EMBL" id="MBK1643713.1"/>
    </source>
</evidence>
<keyword evidence="4" id="KW-0597">Phosphoprotein</keyword>
<dbReference type="Gene3D" id="1.10.10.10">
    <property type="entry name" value="Winged helix-like DNA-binding domain superfamily/Winged helix DNA-binding domain"/>
    <property type="match status" value="1"/>
</dbReference>
<dbReference type="PANTHER" id="PTHR44688">
    <property type="entry name" value="DNA-BINDING TRANSCRIPTIONAL ACTIVATOR DEVR_DOSR"/>
    <property type="match status" value="1"/>
</dbReference>
<proteinExistence type="predicted"/>
<dbReference type="RefSeq" id="WP_200386513.1">
    <property type="nucleotide sequence ID" value="NZ_NRSD01000002.1"/>
</dbReference>
<gene>
    <name evidence="7" type="ORF">CKO25_03360</name>
</gene>
<evidence type="ECO:0000259" key="6">
    <source>
        <dbReference type="PROSITE" id="PS50110"/>
    </source>
</evidence>
<evidence type="ECO:0000313" key="8">
    <source>
        <dbReference type="Proteomes" id="UP001138802"/>
    </source>
</evidence>
<evidence type="ECO:0000256" key="1">
    <source>
        <dbReference type="ARBA" id="ARBA00023015"/>
    </source>
</evidence>
<dbReference type="PANTHER" id="PTHR44688:SF16">
    <property type="entry name" value="DNA-BINDING TRANSCRIPTIONAL ACTIVATOR DEVR_DOSR"/>
    <property type="match status" value="1"/>
</dbReference>
<organism evidence="7 8">
    <name type="scientific">Thiocapsa imhoffii</name>
    <dbReference type="NCBI Taxonomy" id="382777"/>
    <lineage>
        <taxon>Bacteria</taxon>
        <taxon>Pseudomonadati</taxon>
        <taxon>Pseudomonadota</taxon>
        <taxon>Gammaproteobacteria</taxon>
        <taxon>Chromatiales</taxon>
        <taxon>Chromatiaceae</taxon>
        <taxon>Thiocapsa</taxon>
    </lineage>
</organism>
<dbReference type="SMART" id="SM00421">
    <property type="entry name" value="HTH_LUXR"/>
    <property type="match status" value="1"/>
</dbReference>
<reference evidence="7 8" key="1">
    <citation type="journal article" date="2020" name="Microorganisms">
        <title>Osmotic Adaptation and Compatible Solute Biosynthesis of Phototrophic Bacteria as Revealed from Genome Analyses.</title>
        <authorList>
            <person name="Imhoff J.F."/>
            <person name="Rahn T."/>
            <person name="Kunzel S."/>
            <person name="Keller A."/>
            <person name="Neulinger S.C."/>
        </authorList>
    </citation>
    <scope>NUCLEOTIDE SEQUENCE [LARGE SCALE GENOMIC DNA]</scope>
    <source>
        <strain evidence="7 8">DSM 21303</strain>
    </source>
</reference>
<feature type="modified residue" description="4-aspartylphosphate" evidence="4">
    <location>
        <position position="57"/>
    </location>
</feature>
<accession>A0A9X1B7Y7</accession>
<dbReference type="InterPro" id="IPR016032">
    <property type="entry name" value="Sig_transdc_resp-reg_C-effctor"/>
</dbReference>
<sequence length="223" mass="24301">MSTAPVAFIVDDDPALRDALCMLLESVSIHCRSFAGAEELLLSGALMQAGPACLIADVRMPGISGMTLLERLRRDGIRIPTIVVTAYGDIPMAVRAMKLGAVDFITKPIDPQAVLELVQKTLETLTTPRAPDAAAKIETQLRCYATLTPREQQIFQRITAGESNRMVADALGISIRTAELHRARVMKKMQAQNLAELTLIWVSIQDHLGQDGAASQPERARSR</sequence>
<dbReference type="InterPro" id="IPR011006">
    <property type="entry name" value="CheY-like_superfamily"/>
</dbReference>
<dbReference type="GO" id="GO:0000160">
    <property type="term" value="P:phosphorelay signal transduction system"/>
    <property type="evidence" value="ECO:0007669"/>
    <property type="project" value="InterPro"/>
</dbReference>
<evidence type="ECO:0000256" key="4">
    <source>
        <dbReference type="PROSITE-ProRule" id="PRU00169"/>
    </source>
</evidence>
<dbReference type="InterPro" id="IPR000792">
    <property type="entry name" value="Tscrpt_reg_LuxR_C"/>
</dbReference>
<feature type="domain" description="Response regulatory" evidence="6">
    <location>
        <begin position="6"/>
        <end position="122"/>
    </location>
</feature>
<dbReference type="SMART" id="SM00448">
    <property type="entry name" value="REC"/>
    <property type="match status" value="1"/>
</dbReference>
<dbReference type="CDD" id="cd06170">
    <property type="entry name" value="LuxR_C_like"/>
    <property type="match status" value="1"/>
</dbReference>
<dbReference type="Proteomes" id="UP001138802">
    <property type="component" value="Unassembled WGS sequence"/>
</dbReference>
<feature type="domain" description="HTH luxR-type" evidence="5">
    <location>
        <begin position="140"/>
        <end position="205"/>
    </location>
</feature>
<dbReference type="SUPFAM" id="SSF46894">
    <property type="entry name" value="C-terminal effector domain of the bipartite response regulators"/>
    <property type="match status" value="1"/>
</dbReference>
<dbReference type="GO" id="GO:0006355">
    <property type="term" value="P:regulation of DNA-templated transcription"/>
    <property type="evidence" value="ECO:0007669"/>
    <property type="project" value="InterPro"/>
</dbReference>
<evidence type="ECO:0000256" key="3">
    <source>
        <dbReference type="ARBA" id="ARBA00023163"/>
    </source>
</evidence>
<dbReference type="EMBL" id="NRSD01000002">
    <property type="protein sequence ID" value="MBK1643713.1"/>
    <property type="molecule type" value="Genomic_DNA"/>
</dbReference>
<keyword evidence="2 7" id="KW-0238">DNA-binding</keyword>
<evidence type="ECO:0000259" key="5">
    <source>
        <dbReference type="PROSITE" id="PS50043"/>
    </source>
</evidence>
<dbReference type="PROSITE" id="PS50110">
    <property type="entry name" value="RESPONSE_REGULATORY"/>
    <property type="match status" value="1"/>
</dbReference>
<dbReference type="Gene3D" id="3.40.50.2300">
    <property type="match status" value="1"/>
</dbReference>
<dbReference type="SUPFAM" id="SSF52172">
    <property type="entry name" value="CheY-like"/>
    <property type="match status" value="1"/>
</dbReference>
<dbReference type="PRINTS" id="PR00038">
    <property type="entry name" value="HTHLUXR"/>
</dbReference>
<keyword evidence="1" id="KW-0805">Transcription regulation</keyword>
<keyword evidence="3" id="KW-0804">Transcription</keyword>
<dbReference type="GO" id="GO:0003677">
    <property type="term" value="F:DNA binding"/>
    <property type="evidence" value="ECO:0007669"/>
    <property type="project" value="UniProtKB-KW"/>
</dbReference>
<dbReference type="InterPro" id="IPR001789">
    <property type="entry name" value="Sig_transdc_resp-reg_receiver"/>
</dbReference>
<evidence type="ECO:0000256" key="2">
    <source>
        <dbReference type="ARBA" id="ARBA00023125"/>
    </source>
</evidence>